<evidence type="ECO:0000256" key="10">
    <source>
        <dbReference type="HAMAP-Rule" id="MF_00571"/>
    </source>
</evidence>
<evidence type="ECO:0000256" key="8">
    <source>
        <dbReference type="ARBA" id="ARBA00023144"/>
    </source>
</evidence>
<dbReference type="Pfam" id="PF02744">
    <property type="entry name" value="GalP_UDP_tr_C"/>
    <property type="match status" value="1"/>
</dbReference>
<dbReference type="PANTHER" id="PTHR39191:SF1">
    <property type="entry name" value="DUF4922 DOMAIN-CONTAINING PROTEIN"/>
    <property type="match status" value="1"/>
</dbReference>
<dbReference type="GO" id="GO:0005737">
    <property type="term" value="C:cytoplasm"/>
    <property type="evidence" value="ECO:0007669"/>
    <property type="project" value="UniProtKB-SubCell"/>
</dbReference>
<gene>
    <name evidence="10 13" type="primary">galT</name>
    <name evidence="13" type="ORF">CHL78_019800</name>
</gene>
<dbReference type="Pfam" id="PF01087">
    <property type="entry name" value="GalP_UDP_transf"/>
    <property type="match status" value="1"/>
</dbReference>
<evidence type="ECO:0000256" key="1">
    <source>
        <dbReference type="ARBA" id="ARBA00001107"/>
    </source>
</evidence>
<evidence type="ECO:0000256" key="3">
    <source>
        <dbReference type="ARBA" id="ARBA00004947"/>
    </source>
</evidence>
<dbReference type="InterPro" id="IPR005850">
    <property type="entry name" value="GalP_Utransf_C"/>
</dbReference>
<protein>
    <recommendedName>
        <fullName evidence="10">Galactose-1-phosphate uridylyltransferase</fullName>
        <shortName evidence="10">Gal-1-P uridylyltransferase</shortName>
        <ecNumber evidence="10">2.7.7.12</ecNumber>
    </recommendedName>
    <alternativeName>
        <fullName evidence="10">UDP-glucose--hexose-1-phosphate uridylyltransferase</fullName>
    </alternativeName>
</protein>
<keyword evidence="14" id="KW-1185">Reference proteome</keyword>
<dbReference type="InterPro" id="IPR000766">
    <property type="entry name" value="GalP_uridyl_Trfase_II"/>
</dbReference>
<dbReference type="UniPathway" id="UPA00214"/>
<sequence>MNCAASKVDINTEINKLVKFALNKALIKDEDVIYSTNMILGTLGINEFEYEEVLDLPETPSPILENILDYAVSMEILEDTTTERDLFDTKVMNCLMPRPSEVIAEFNKKYEKSPKDATNYYYNLSIASNYIRKDRCDKNIAFVAPTDYGDLDITINLSKPEKDPKDIIKARSMKSSSYPRCLLCKENEGFYGHINHPARQTHRIIPLGFSGENWFLQYSPYTYYNEHCIILNAEHIPMKISKKTFGNLLDFIDVLPHYFAGSNADLPIVGGSILSHDHYQGGNYEFAMEKAEIEEVFTVKGYENISVNRVKWPMSVLRLRGSNKNDLMELSEHILNSWIHYSDHSVEIFSHTNGERHNTITPIARKKEGLYELDLVLRNNRTSDKHPLGIFHPHSEVHHIKKENIGLIEVMGLAVLPARLKEELNKLGNCLINNVSDIEDDEEIKNHAHWYKYILESYKDINKENVKEILNKEVGNKFLQVLLHAGVFKRDEKGIEAFNKFIKSL</sequence>
<dbReference type="EC" id="2.7.7.12" evidence="10"/>
<evidence type="ECO:0000313" key="13">
    <source>
        <dbReference type="EMBL" id="RDY25135.1"/>
    </source>
</evidence>
<dbReference type="NCBIfam" id="TIGR01239">
    <property type="entry name" value="galT_2"/>
    <property type="match status" value="1"/>
</dbReference>
<proteinExistence type="inferred from homology"/>
<evidence type="ECO:0000256" key="4">
    <source>
        <dbReference type="ARBA" id="ARBA00008706"/>
    </source>
</evidence>
<keyword evidence="6 10" id="KW-0808">Transferase</keyword>
<dbReference type="NCBIfam" id="NF003629">
    <property type="entry name" value="PRK05270.1-2"/>
    <property type="match status" value="1"/>
</dbReference>
<feature type="domain" description="Galactose-1-phosphate uridyl transferase C-terminal" evidence="12">
    <location>
        <begin position="254"/>
        <end position="439"/>
    </location>
</feature>
<dbReference type="PANTHER" id="PTHR39191">
    <property type="entry name" value="GALACTOSE-1-PHOSPHATE URIDYLYLTRANSFERASE"/>
    <property type="match status" value="1"/>
</dbReference>
<dbReference type="HAMAP" id="MF_00571">
    <property type="entry name" value="GalP_UDP_trans"/>
    <property type="match status" value="1"/>
</dbReference>
<keyword evidence="8 10" id="KW-0299">Galactose metabolism</keyword>
<keyword evidence="9 10" id="KW-0119">Carbohydrate metabolism</keyword>
<dbReference type="GO" id="GO:0006012">
    <property type="term" value="P:galactose metabolic process"/>
    <property type="evidence" value="ECO:0007669"/>
    <property type="project" value="UniProtKB-UniRule"/>
</dbReference>
<keyword evidence="5 10" id="KW-0963">Cytoplasm</keyword>
<dbReference type="EMBL" id="NOJY02000115">
    <property type="protein sequence ID" value="RDY25135.1"/>
    <property type="molecule type" value="Genomic_DNA"/>
</dbReference>
<comment type="caution">
    <text evidence="13">The sequence shown here is derived from an EMBL/GenBank/DDBJ whole genome shotgun (WGS) entry which is preliminary data.</text>
</comment>
<comment type="similarity">
    <text evidence="4 10">Belongs to the galactose-1-phosphate uridylyltransferase type 2 family.</text>
</comment>
<dbReference type="PIRSF" id="PIRSF006005">
    <property type="entry name" value="GalT_BS"/>
    <property type="match status" value="1"/>
</dbReference>
<name>A0A371IXC2_9FIRM</name>
<dbReference type="AlphaFoldDB" id="A0A371IXC2"/>
<dbReference type="Proteomes" id="UP000215694">
    <property type="component" value="Unassembled WGS sequence"/>
</dbReference>
<comment type="subcellular location">
    <subcellularLocation>
        <location evidence="2 10">Cytoplasm</location>
    </subcellularLocation>
</comment>
<evidence type="ECO:0000256" key="7">
    <source>
        <dbReference type="ARBA" id="ARBA00022695"/>
    </source>
</evidence>
<dbReference type="RefSeq" id="WP_094367684.1">
    <property type="nucleotide sequence ID" value="NZ_NOJY02000115.1"/>
</dbReference>
<evidence type="ECO:0000259" key="11">
    <source>
        <dbReference type="Pfam" id="PF01087"/>
    </source>
</evidence>
<reference evidence="13 14" key="1">
    <citation type="journal article" date="2017" name="Genome Announc.">
        <title>Draft Genome Sequence of Romboutsia weinsteinii sp. nov. Strain CCRI-19649(T) Isolated from Surface Water.</title>
        <authorList>
            <person name="Maheux A.F."/>
            <person name="Boudreau D.K."/>
            <person name="Berube E."/>
            <person name="Boissinot M."/>
            <person name="Cantin P."/>
            <person name="Raymond F."/>
            <person name="Corbeil J."/>
            <person name="Omar R.F."/>
            <person name="Bergeron M.G."/>
        </authorList>
    </citation>
    <scope>NUCLEOTIDE SEQUENCE [LARGE SCALE GENOMIC DNA]</scope>
    <source>
        <strain evidence="13 14">CCRI-19649</strain>
    </source>
</reference>
<organism evidence="13 14">
    <name type="scientific">Romboutsia weinsteinii</name>
    <dbReference type="NCBI Taxonomy" id="2020949"/>
    <lineage>
        <taxon>Bacteria</taxon>
        <taxon>Bacillati</taxon>
        <taxon>Bacillota</taxon>
        <taxon>Clostridia</taxon>
        <taxon>Peptostreptococcales</taxon>
        <taxon>Peptostreptococcaceae</taxon>
        <taxon>Romboutsia</taxon>
    </lineage>
</organism>
<dbReference type="OrthoDB" id="2293at2"/>
<comment type="catalytic activity">
    <reaction evidence="1 10">
        <text>alpha-D-galactose 1-phosphate + UDP-alpha-D-glucose = alpha-D-glucose 1-phosphate + UDP-alpha-D-galactose</text>
        <dbReference type="Rhea" id="RHEA:13989"/>
        <dbReference type="ChEBI" id="CHEBI:58336"/>
        <dbReference type="ChEBI" id="CHEBI:58601"/>
        <dbReference type="ChEBI" id="CHEBI:58885"/>
        <dbReference type="ChEBI" id="CHEBI:66914"/>
        <dbReference type="EC" id="2.7.7.12"/>
    </reaction>
</comment>
<evidence type="ECO:0000256" key="2">
    <source>
        <dbReference type="ARBA" id="ARBA00004496"/>
    </source>
</evidence>
<keyword evidence="7 10" id="KW-0548">Nucleotidyltransferase</keyword>
<dbReference type="InterPro" id="IPR023425">
    <property type="entry name" value="GalP_uridyl_Trfase_II_CS"/>
</dbReference>
<dbReference type="GO" id="GO:0008108">
    <property type="term" value="F:UDP-glucose:hexose-1-phosphate uridylyltransferase activity"/>
    <property type="evidence" value="ECO:0007669"/>
    <property type="project" value="UniProtKB-UniRule"/>
</dbReference>
<dbReference type="InterPro" id="IPR005849">
    <property type="entry name" value="GalP_Utransf_N"/>
</dbReference>
<evidence type="ECO:0000256" key="9">
    <source>
        <dbReference type="ARBA" id="ARBA00023277"/>
    </source>
</evidence>
<feature type="domain" description="Galactose-1-phosphate uridyl transferase N-terminal" evidence="11">
    <location>
        <begin position="31"/>
        <end position="237"/>
    </location>
</feature>
<evidence type="ECO:0000313" key="14">
    <source>
        <dbReference type="Proteomes" id="UP000215694"/>
    </source>
</evidence>
<dbReference type="PROSITE" id="PS01163">
    <property type="entry name" value="GAL_P_UDP_TRANSF_II"/>
    <property type="match status" value="1"/>
</dbReference>
<accession>A0A371IXC2</accession>
<evidence type="ECO:0000256" key="5">
    <source>
        <dbReference type="ARBA" id="ARBA00022490"/>
    </source>
</evidence>
<evidence type="ECO:0000256" key="6">
    <source>
        <dbReference type="ARBA" id="ARBA00022679"/>
    </source>
</evidence>
<evidence type="ECO:0000259" key="12">
    <source>
        <dbReference type="Pfam" id="PF02744"/>
    </source>
</evidence>
<comment type="pathway">
    <text evidence="3 10">Carbohydrate metabolism; galactose metabolism.</text>
</comment>